<dbReference type="InterPro" id="IPR010451">
    <property type="entry name" value="Acetoacetate_decarboxylase"/>
</dbReference>
<dbReference type="Proteomes" id="UP000483035">
    <property type="component" value="Unassembled WGS sequence"/>
</dbReference>
<dbReference type="RefSeq" id="WP_163989441.1">
    <property type="nucleotide sequence ID" value="NZ_WUEY01000011.1"/>
</dbReference>
<dbReference type="Pfam" id="PF06314">
    <property type="entry name" value="ADC"/>
    <property type="match status" value="1"/>
</dbReference>
<reference evidence="1 2" key="1">
    <citation type="submission" date="2019-12" db="EMBL/GenBank/DDBJ databases">
        <title>Rhizobium genotypes associated with high levels of biological nitrogen fixation by grain legumes in a temperate-maritime cropping system.</title>
        <authorList>
            <person name="Maluk M."/>
            <person name="Francesc Ferrando Molina F."/>
            <person name="Lopez Del Egido L."/>
            <person name="Lafos M."/>
            <person name="Langarica-Fuentes A."/>
            <person name="Gebre Yohannes G."/>
            <person name="Young M.W."/>
            <person name="Martin P."/>
            <person name="Gantlett R."/>
            <person name="Kenicer G."/>
            <person name="Hawes C."/>
            <person name="Begg G.S."/>
            <person name="Quilliam R.S."/>
            <person name="Squire G.R."/>
            <person name="Poole P.S."/>
            <person name="Young P.W."/>
            <person name="Iannetta P.M."/>
            <person name="James E.K."/>
        </authorList>
    </citation>
    <scope>NUCLEOTIDE SEQUENCE [LARGE SCALE GENOMIC DNA]</scope>
    <source>
        <strain evidence="1 2">JHI1118</strain>
    </source>
</reference>
<dbReference type="EMBL" id="WUEY01000011">
    <property type="protein sequence ID" value="NEI72285.1"/>
    <property type="molecule type" value="Genomic_DNA"/>
</dbReference>
<dbReference type="EC" id="4.1.1.4" evidence="1"/>
<protein>
    <submittedName>
        <fullName evidence="1">Acetoacetate decarboxylase</fullName>
        <ecNumber evidence="1">4.1.1.4</ecNumber>
    </submittedName>
</protein>
<keyword evidence="1" id="KW-0456">Lyase</keyword>
<dbReference type="AlphaFoldDB" id="A0A6L9U8M1"/>
<evidence type="ECO:0000313" key="2">
    <source>
        <dbReference type="Proteomes" id="UP000483035"/>
    </source>
</evidence>
<comment type="caution">
    <text evidence="1">The sequence shown here is derived from an EMBL/GenBank/DDBJ whole genome shotgun (WGS) entry which is preliminary data.</text>
</comment>
<organism evidence="1 2">
    <name type="scientific">Rhizobium lusitanum</name>
    <dbReference type="NCBI Taxonomy" id="293958"/>
    <lineage>
        <taxon>Bacteria</taxon>
        <taxon>Pseudomonadati</taxon>
        <taxon>Pseudomonadota</taxon>
        <taxon>Alphaproteobacteria</taxon>
        <taxon>Hyphomicrobiales</taxon>
        <taxon>Rhizobiaceae</taxon>
        <taxon>Rhizobium/Agrobacterium group</taxon>
        <taxon>Rhizobium</taxon>
    </lineage>
</organism>
<name>A0A6L9U8M1_9HYPH</name>
<proteinExistence type="predicted"/>
<dbReference type="InterPro" id="IPR023375">
    <property type="entry name" value="ADC_dom_sf"/>
</dbReference>
<dbReference type="GO" id="GO:0047602">
    <property type="term" value="F:acetoacetate decarboxylase activity"/>
    <property type="evidence" value="ECO:0007669"/>
    <property type="project" value="UniProtKB-EC"/>
</dbReference>
<evidence type="ECO:0000313" key="1">
    <source>
        <dbReference type="EMBL" id="NEI72285.1"/>
    </source>
</evidence>
<dbReference type="NCBIfam" id="NF002614">
    <property type="entry name" value="PRK02265.1"/>
    <property type="match status" value="1"/>
</dbReference>
<accession>A0A6L9U8M1</accession>
<sequence>MTEDEVRNSAYAMPIASPAYPKPPFRFVDREFIIIAYRTDPDALAKIVPAPLMPVEPIVKYEFIKMPDSSGLGSYTESGQVIPVSFQGAAGGYTHAMYLDSEAGIASGRELLGFPKVLAQPKLEVRNDALVGTLDYNGVRVATATMAYKYNALDPKAVEKTLAAPGFLLKILPHVDGSARICELVKYHVSDVTVKGAWTGPASLELHPHCFAPVAKLPVLEVVSAIHILTDLTIAGGEVVHDYLAPQPTLSSSHASGRPS</sequence>
<dbReference type="Gene3D" id="2.40.400.10">
    <property type="entry name" value="Acetoacetate decarboxylase-like"/>
    <property type="match status" value="1"/>
</dbReference>
<dbReference type="SUPFAM" id="SSF160104">
    <property type="entry name" value="Acetoacetate decarboxylase-like"/>
    <property type="match status" value="1"/>
</dbReference>
<gene>
    <name evidence="1" type="ORF">GR212_22120</name>
</gene>